<dbReference type="Pfam" id="PF16509">
    <property type="entry name" value="KORA"/>
    <property type="match status" value="1"/>
</dbReference>
<name>A0A158JLF3_9BURK</name>
<gene>
    <name evidence="4" type="ORF">AWB69_08227</name>
</gene>
<dbReference type="Proteomes" id="UP000054683">
    <property type="component" value="Unassembled WGS sequence"/>
</dbReference>
<evidence type="ECO:0000256" key="2">
    <source>
        <dbReference type="ARBA" id="ARBA00023163"/>
    </source>
</evidence>
<keyword evidence="1" id="KW-0805">Transcription regulation</keyword>
<feature type="domain" description="TrfB transcriptional repressor protein" evidence="3">
    <location>
        <begin position="30"/>
        <end position="78"/>
    </location>
</feature>
<dbReference type="EMBL" id="FCOK02000098">
    <property type="protein sequence ID" value="SAL69578.1"/>
    <property type="molecule type" value="Genomic_DNA"/>
</dbReference>
<organism evidence="4 5">
    <name type="scientific">Caballeronia udeis</name>
    <dbReference type="NCBI Taxonomy" id="1232866"/>
    <lineage>
        <taxon>Bacteria</taxon>
        <taxon>Pseudomonadati</taxon>
        <taxon>Pseudomonadota</taxon>
        <taxon>Betaproteobacteria</taxon>
        <taxon>Burkholderiales</taxon>
        <taxon>Burkholderiaceae</taxon>
        <taxon>Caballeronia</taxon>
    </lineage>
</organism>
<protein>
    <recommendedName>
        <fullName evidence="3">TrfB transcriptional repressor protein domain-containing protein</fullName>
    </recommendedName>
</protein>
<dbReference type="InterPro" id="IPR032428">
    <property type="entry name" value="TrfB"/>
</dbReference>
<dbReference type="Gene3D" id="1.10.10.2690">
    <property type="match status" value="1"/>
</dbReference>
<dbReference type="AlphaFoldDB" id="A0A158JLF3"/>
<evidence type="ECO:0000256" key="1">
    <source>
        <dbReference type="ARBA" id="ARBA00023015"/>
    </source>
</evidence>
<dbReference type="InterPro" id="IPR053721">
    <property type="entry name" value="Fimbrial_Adhesin_Reg"/>
</dbReference>
<proteinExistence type="predicted"/>
<accession>A0A158JLF3</accession>
<sequence length="137" mass="15450">MATFRLTARKFTALDSFMRKQVELQGTKPFAETTRDIARAVIVDGEPSIDVQTRFEVTKQRVSSIVGRYYQAYLTMNPAEGDLAVLWLKHGFEMPNNLVKPLETFLATARRSKDAKKIQSAVAAVIEALEIEKSKLE</sequence>
<keyword evidence="2" id="KW-0804">Transcription</keyword>
<evidence type="ECO:0000259" key="3">
    <source>
        <dbReference type="Pfam" id="PF16509"/>
    </source>
</evidence>
<evidence type="ECO:0000313" key="5">
    <source>
        <dbReference type="Proteomes" id="UP000054683"/>
    </source>
</evidence>
<dbReference type="OrthoDB" id="9003609at2"/>
<evidence type="ECO:0000313" key="4">
    <source>
        <dbReference type="EMBL" id="SAL69578.1"/>
    </source>
</evidence>
<reference evidence="4 5" key="1">
    <citation type="submission" date="2016-01" db="EMBL/GenBank/DDBJ databases">
        <authorList>
            <person name="Oliw E.H."/>
        </authorList>
    </citation>
    <scope>NUCLEOTIDE SEQUENCE [LARGE SCALE GENOMIC DNA]</scope>
    <source>
        <strain evidence="4">LMG 27134</strain>
    </source>
</reference>